<gene>
    <name evidence="2" type="ORF">Aca07nite_71490</name>
</gene>
<name>A0ABQ3WUL0_9ACTN</name>
<proteinExistence type="predicted"/>
<dbReference type="InterPro" id="IPR051200">
    <property type="entry name" value="Host-pathogen_enzymatic-act"/>
</dbReference>
<dbReference type="PROSITE" id="PS51257">
    <property type="entry name" value="PROKAR_LIPOPROTEIN"/>
    <property type="match status" value="1"/>
</dbReference>
<dbReference type="InterPro" id="IPR011964">
    <property type="entry name" value="YVTN_b-propeller_repeat"/>
</dbReference>
<evidence type="ECO:0008006" key="3">
    <source>
        <dbReference type="Google" id="ProtNLM"/>
    </source>
</evidence>
<dbReference type="InterPro" id="IPR015943">
    <property type="entry name" value="WD40/YVTN_repeat-like_dom_sf"/>
</dbReference>
<organism evidence="2">
    <name type="scientific">Actinoplanes campanulatus</name>
    <dbReference type="NCBI Taxonomy" id="113559"/>
    <lineage>
        <taxon>Bacteria</taxon>
        <taxon>Bacillati</taxon>
        <taxon>Actinomycetota</taxon>
        <taxon>Actinomycetes</taxon>
        <taxon>Micromonosporales</taxon>
        <taxon>Micromonosporaceae</taxon>
        <taxon>Actinoplanes</taxon>
    </lineage>
</organism>
<dbReference type="SUPFAM" id="SSF51004">
    <property type="entry name" value="C-terminal (heme d1) domain of cytochrome cd1-nitrite reductase"/>
    <property type="match status" value="1"/>
</dbReference>
<dbReference type="EMBL" id="BOMF01000136">
    <property type="protein sequence ID" value="GID49874.1"/>
    <property type="molecule type" value="Genomic_DNA"/>
</dbReference>
<dbReference type="RefSeq" id="WP_204299954.1">
    <property type="nucleotide sequence ID" value="NZ_BAAAGQ010000038.1"/>
</dbReference>
<dbReference type="NCBIfam" id="TIGR02276">
    <property type="entry name" value="beta_rpt_yvtn"/>
    <property type="match status" value="2"/>
</dbReference>
<dbReference type="PANTHER" id="PTHR47197:SF3">
    <property type="entry name" value="DIHYDRO-HEME D1 DEHYDROGENASE"/>
    <property type="match status" value="1"/>
</dbReference>
<comment type="caution">
    <text evidence="2">The sequence shown here is derived from an EMBL/GenBank/DDBJ whole genome shotgun (WGS) entry which is preliminary data.</text>
</comment>
<dbReference type="Gene3D" id="2.130.10.10">
    <property type="entry name" value="YVTN repeat-like/Quinoprotein amine dehydrogenase"/>
    <property type="match status" value="2"/>
</dbReference>
<dbReference type="InterPro" id="IPR019405">
    <property type="entry name" value="Lactonase_7-beta_prop"/>
</dbReference>
<dbReference type="InterPro" id="IPR011048">
    <property type="entry name" value="Haem_d1_sf"/>
</dbReference>
<protein>
    <recommendedName>
        <fullName evidence="3">40-residue YVTN family beta-propeller repeat-containing protein</fullName>
    </recommendedName>
</protein>
<evidence type="ECO:0000313" key="2">
    <source>
        <dbReference type="EMBL" id="GID49874.1"/>
    </source>
</evidence>
<reference evidence="2" key="1">
    <citation type="submission" date="2021-01" db="EMBL/GenBank/DDBJ databases">
        <title>Whole genome shotgun sequence of Actinoplanes capillaceus NBRC 16408.</title>
        <authorList>
            <person name="Komaki H."/>
            <person name="Tamura T."/>
        </authorList>
    </citation>
    <scope>NUCLEOTIDE SEQUENCE [LARGE SCALE GENOMIC DNA]</scope>
    <source>
        <strain evidence="2">NBRC 16408</strain>
    </source>
</reference>
<dbReference type="Pfam" id="PF10282">
    <property type="entry name" value="Lactonase"/>
    <property type="match status" value="1"/>
</dbReference>
<accession>A0ABQ3WUL0</accession>
<sequence>MNLRRARILTAGTTVVALTALITGCGSTDKQAAKAGVSGSSQPAPGPPASGMPGSVWVANEEGGSLSVIDTATNTVVTTVEGIAEPHNVQVAPDGARVYAVSGHASTVAALDAATYRLAAAAPTGAGPSHVVQTPDGQKTYVTNYNSGTVSVYRGDLRPAATINLGGGPHGMRPSPDGATLVVANLKAATVDLIDTRTDTKIASVPVDGPVIQVAVAPDNRYAYASVSQPASIVKIDLQNRAVAGRTPVPAAPAQVYLTPDGRQLLSADQGSEAAPGNAVSLIDTASMTGTGTITTGSGPHGVVVDPTGKRAWVTNVYDDTVSVVDLPTRTTVATIKVGDSPNGISYAAKSPASVAARISVALPTPSATSAGAEHGGHG</sequence>
<feature type="region of interest" description="Disordered" evidence="1">
    <location>
        <begin position="32"/>
        <end position="52"/>
    </location>
</feature>
<dbReference type="PANTHER" id="PTHR47197">
    <property type="entry name" value="PROTEIN NIRF"/>
    <property type="match status" value="1"/>
</dbReference>
<evidence type="ECO:0000256" key="1">
    <source>
        <dbReference type="SAM" id="MobiDB-lite"/>
    </source>
</evidence>